<organism evidence="12 13">
    <name type="scientific">Arabis alpina</name>
    <name type="common">Alpine rock-cress</name>
    <dbReference type="NCBI Taxonomy" id="50452"/>
    <lineage>
        <taxon>Eukaryota</taxon>
        <taxon>Viridiplantae</taxon>
        <taxon>Streptophyta</taxon>
        <taxon>Embryophyta</taxon>
        <taxon>Tracheophyta</taxon>
        <taxon>Spermatophyta</taxon>
        <taxon>Magnoliopsida</taxon>
        <taxon>eudicotyledons</taxon>
        <taxon>Gunneridae</taxon>
        <taxon>Pentapetalae</taxon>
        <taxon>rosids</taxon>
        <taxon>malvids</taxon>
        <taxon>Brassicales</taxon>
        <taxon>Brassicaceae</taxon>
        <taxon>Arabideae</taxon>
        <taxon>Arabis</taxon>
    </lineage>
</organism>
<dbReference type="PROSITE" id="PS00107">
    <property type="entry name" value="PROTEIN_KINASE_ATP"/>
    <property type="match status" value="1"/>
</dbReference>
<evidence type="ECO:0000313" key="12">
    <source>
        <dbReference type="EMBL" id="KFK44797.1"/>
    </source>
</evidence>
<comment type="subcellular location">
    <subcellularLocation>
        <location evidence="1">Membrane</location>
        <topology evidence="1">Single-pass type I membrane protein</topology>
    </subcellularLocation>
</comment>
<dbReference type="GO" id="GO:0005524">
    <property type="term" value="F:ATP binding"/>
    <property type="evidence" value="ECO:0007669"/>
    <property type="project" value="UniProtKB-UniRule"/>
</dbReference>
<dbReference type="CDD" id="cd14066">
    <property type="entry name" value="STKc_IRAK"/>
    <property type="match status" value="1"/>
</dbReference>
<evidence type="ECO:0000256" key="10">
    <source>
        <dbReference type="PROSITE-ProRule" id="PRU10141"/>
    </source>
</evidence>
<dbReference type="SUPFAM" id="SSF56112">
    <property type="entry name" value="Protein kinase-like (PK-like)"/>
    <property type="match status" value="1"/>
</dbReference>
<protein>
    <recommendedName>
        <fullName evidence="11">Protein kinase domain-containing protein</fullName>
    </recommendedName>
</protein>
<evidence type="ECO:0000256" key="3">
    <source>
        <dbReference type="ARBA" id="ARBA00022679"/>
    </source>
</evidence>
<dbReference type="FunFam" id="1.10.510.10:FF:001106">
    <property type="entry name" value="Probable LRR receptor-like serine/threonine-protein kinase At1g29720"/>
    <property type="match status" value="1"/>
</dbReference>
<dbReference type="Pfam" id="PF07714">
    <property type="entry name" value="PK_Tyr_Ser-Thr"/>
    <property type="match status" value="1"/>
</dbReference>
<evidence type="ECO:0000256" key="6">
    <source>
        <dbReference type="ARBA" id="ARBA00022777"/>
    </source>
</evidence>
<dbReference type="OrthoDB" id="332863at2759"/>
<dbReference type="GO" id="GO:0004674">
    <property type="term" value="F:protein serine/threonine kinase activity"/>
    <property type="evidence" value="ECO:0007669"/>
    <property type="project" value="UniProtKB-KW"/>
</dbReference>
<dbReference type="InterPro" id="IPR011009">
    <property type="entry name" value="Kinase-like_dom_sf"/>
</dbReference>
<keyword evidence="8" id="KW-1133">Transmembrane helix</keyword>
<dbReference type="Gramene" id="KFK44797">
    <property type="protein sequence ID" value="KFK44797"/>
    <property type="gene ID" value="AALP_AA1G304600"/>
</dbReference>
<keyword evidence="13" id="KW-1185">Reference proteome</keyword>
<dbReference type="eggNOG" id="KOG1187">
    <property type="taxonomic scope" value="Eukaryota"/>
</dbReference>
<keyword evidence="2" id="KW-0723">Serine/threonine-protein kinase</keyword>
<keyword evidence="9" id="KW-0472">Membrane</keyword>
<accession>A0A087HRP5</accession>
<keyword evidence="3" id="KW-0808">Transferase</keyword>
<dbReference type="PANTHER" id="PTHR48006:SF66">
    <property type="entry name" value="PROTEIN KINASE DOMAIN-CONTAINING PROTEIN"/>
    <property type="match status" value="1"/>
</dbReference>
<dbReference type="SMART" id="SM00220">
    <property type="entry name" value="S_TKc"/>
    <property type="match status" value="1"/>
</dbReference>
<dbReference type="Gene3D" id="1.10.510.10">
    <property type="entry name" value="Transferase(Phosphotransferase) domain 1"/>
    <property type="match status" value="1"/>
</dbReference>
<dbReference type="PANTHER" id="PTHR48006">
    <property type="entry name" value="LEUCINE-RICH REPEAT-CONTAINING PROTEIN DDB_G0281931-RELATED"/>
    <property type="match status" value="1"/>
</dbReference>
<evidence type="ECO:0000256" key="1">
    <source>
        <dbReference type="ARBA" id="ARBA00004479"/>
    </source>
</evidence>
<dbReference type="SUPFAM" id="SSF52058">
    <property type="entry name" value="L domain-like"/>
    <property type="match status" value="1"/>
</dbReference>
<dbReference type="InterPro" id="IPR032675">
    <property type="entry name" value="LRR_dom_sf"/>
</dbReference>
<dbReference type="FunFam" id="3.30.200.20:FF:000217">
    <property type="entry name" value="probable LRR receptor-like serine/threonine-protein kinase At1g53430"/>
    <property type="match status" value="1"/>
</dbReference>
<evidence type="ECO:0000256" key="5">
    <source>
        <dbReference type="ARBA" id="ARBA00022741"/>
    </source>
</evidence>
<name>A0A087HRP5_ARAAL</name>
<dbReference type="Gene3D" id="3.80.10.10">
    <property type="entry name" value="Ribonuclease Inhibitor"/>
    <property type="match status" value="1"/>
</dbReference>
<gene>
    <name evidence="12" type="ordered locus">AALP_Aa1g304600</name>
</gene>
<keyword evidence="7 10" id="KW-0067">ATP-binding</keyword>
<dbReference type="InterPro" id="IPR001245">
    <property type="entry name" value="Ser-Thr/Tyr_kinase_cat_dom"/>
</dbReference>
<dbReference type="PROSITE" id="PS50011">
    <property type="entry name" value="PROTEIN_KINASE_DOM"/>
    <property type="match status" value="1"/>
</dbReference>
<evidence type="ECO:0000256" key="7">
    <source>
        <dbReference type="ARBA" id="ARBA00022840"/>
    </source>
</evidence>
<proteinExistence type="predicted"/>
<dbReference type="InterPro" id="IPR008271">
    <property type="entry name" value="Ser/Thr_kinase_AS"/>
</dbReference>
<sequence length="838" mass="92460">MYPHRMSGHQWILRNVNLSGSIPSYIWDLADLVLLDLSFNKLTGEVNRVQRAPKYTYLTGNRLSGDAESGVFLNSQSNIDVSYNNFSWSSSCQENSNINTYRSSYIKNNLTGLLPCEGPITCTSFTVLALGLYAKRRCRGDKNTRERVDLRAQGLQTVCFTWRQLQAATNNFDQANKLGEGGFGSVFKGEMSDGTIIAVKQLSFKSCQGNREFVNEIGMISGLNHPNLVKLYGCCVEKNQLLLVYEYMENNSLALALFGKSSLKLDWAARQKICVGIARGLEFLHEGSMIRMVHRDIKTTNVLLDVDLNAKISDFGLARLHGEEHTHISTKIAGTIGYMAPEYALWGHLTEKADVYSFGVVAMEIVSGRSNAKQKGSADHVSLINWALTLQQKGDIMEIVDPMLEGDFNRKEAVRMIKVALVCTNSSPSLRPTMSEVVQMLEGEMDITQVMSDPEPLTLTERHGNSISHQTHSSALTQNIVSSGGKTKPMALVVSGGKAATMLLHANALPLSINTKTRVRTAYAFRLFSPAPSRSLSIRFKHGPPVSRSLTVVSSVLSEDKATRVSGSGTDAFKLTYLEGNSWLWETGGLKILVDPILVGNLDFGIPWLYDAAKRFLKGFKLDDLPEVDCLLITQSLDDHCHLNTLRPLSEKSPGIKVIATPNAKPLLDPLFRNVTYLEPGDSYELNARNGSKVRVKATPGPVLGPPWQRPENGYIVVSPEDQISLYYEPHCVYNMELLKNERADIVITPVIKQLLPRFTLVSGQEDAVQLAKLLKAKFVVPMQNGDLDAKGILASIVKKEGTIESFKEVLSREIPNAQVLEPVAGVPLEILAPSSDI</sequence>
<evidence type="ECO:0000259" key="11">
    <source>
        <dbReference type="PROSITE" id="PS50011"/>
    </source>
</evidence>
<keyword evidence="4" id="KW-0812">Transmembrane</keyword>
<evidence type="ECO:0000256" key="4">
    <source>
        <dbReference type="ARBA" id="ARBA00022692"/>
    </source>
</evidence>
<evidence type="ECO:0000256" key="2">
    <source>
        <dbReference type="ARBA" id="ARBA00022527"/>
    </source>
</evidence>
<dbReference type="Proteomes" id="UP000029120">
    <property type="component" value="Chromosome 1"/>
</dbReference>
<dbReference type="InterPro" id="IPR017441">
    <property type="entry name" value="Protein_kinase_ATP_BS"/>
</dbReference>
<dbReference type="InterPro" id="IPR000719">
    <property type="entry name" value="Prot_kinase_dom"/>
</dbReference>
<reference evidence="13" key="1">
    <citation type="journal article" date="2015" name="Nat. Plants">
        <title>Genome expansion of Arabis alpina linked with retrotransposition and reduced symmetric DNA methylation.</title>
        <authorList>
            <person name="Willing E.M."/>
            <person name="Rawat V."/>
            <person name="Mandakova T."/>
            <person name="Maumus F."/>
            <person name="James G.V."/>
            <person name="Nordstroem K.J."/>
            <person name="Becker C."/>
            <person name="Warthmann N."/>
            <person name="Chica C."/>
            <person name="Szarzynska B."/>
            <person name="Zytnicki M."/>
            <person name="Albani M.C."/>
            <person name="Kiefer C."/>
            <person name="Bergonzi S."/>
            <person name="Castaings L."/>
            <person name="Mateos J.L."/>
            <person name="Berns M.C."/>
            <person name="Bujdoso N."/>
            <person name="Piofczyk T."/>
            <person name="de Lorenzo L."/>
            <person name="Barrero-Sicilia C."/>
            <person name="Mateos I."/>
            <person name="Piednoel M."/>
            <person name="Hagmann J."/>
            <person name="Chen-Min-Tao R."/>
            <person name="Iglesias-Fernandez R."/>
            <person name="Schuster S.C."/>
            <person name="Alonso-Blanco C."/>
            <person name="Roudier F."/>
            <person name="Carbonero P."/>
            <person name="Paz-Ares J."/>
            <person name="Davis S.J."/>
            <person name="Pecinka A."/>
            <person name="Quesneville H."/>
            <person name="Colot V."/>
            <person name="Lysak M.A."/>
            <person name="Weigel D."/>
            <person name="Coupland G."/>
            <person name="Schneeberger K."/>
        </authorList>
    </citation>
    <scope>NUCLEOTIDE SEQUENCE [LARGE SCALE GENOMIC DNA]</scope>
    <source>
        <strain evidence="13">cv. Pajares</strain>
    </source>
</reference>
<dbReference type="AlphaFoldDB" id="A0A087HRP5"/>
<dbReference type="InterPro" id="IPR051824">
    <property type="entry name" value="LRR_Rcpt-Like_S/T_Kinase"/>
</dbReference>
<dbReference type="InterPro" id="IPR036866">
    <property type="entry name" value="RibonucZ/Hydroxyglut_hydro"/>
</dbReference>
<keyword evidence="6" id="KW-0418">Kinase</keyword>
<feature type="domain" description="Protein kinase" evidence="11">
    <location>
        <begin position="172"/>
        <end position="445"/>
    </location>
</feature>
<dbReference type="EMBL" id="CM002869">
    <property type="protein sequence ID" value="KFK44797.1"/>
    <property type="molecule type" value="Genomic_DNA"/>
</dbReference>
<dbReference type="Pfam" id="PF13483">
    <property type="entry name" value="Lactamase_B_3"/>
    <property type="match status" value="1"/>
</dbReference>
<evidence type="ECO:0000256" key="9">
    <source>
        <dbReference type="ARBA" id="ARBA00023136"/>
    </source>
</evidence>
<keyword evidence="5 10" id="KW-0547">Nucleotide-binding</keyword>
<evidence type="ECO:0000313" key="13">
    <source>
        <dbReference type="Proteomes" id="UP000029120"/>
    </source>
</evidence>
<dbReference type="PROSITE" id="PS00108">
    <property type="entry name" value="PROTEIN_KINASE_ST"/>
    <property type="match status" value="1"/>
</dbReference>
<evidence type="ECO:0000256" key="8">
    <source>
        <dbReference type="ARBA" id="ARBA00022989"/>
    </source>
</evidence>
<feature type="binding site" evidence="10">
    <location>
        <position position="200"/>
    </location>
    <ligand>
        <name>ATP</name>
        <dbReference type="ChEBI" id="CHEBI:30616"/>
    </ligand>
</feature>
<dbReference type="SUPFAM" id="SSF56281">
    <property type="entry name" value="Metallo-hydrolase/oxidoreductase"/>
    <property type="match status" value="1"/>
</dbReference>
<dbReference type="Gene3D" id="3.30.200.20">
    <property type="entry name" value="Phosphorylase Kinase, domain 1"/>
    <property type="match status" value="1"/>
</dbReference>
<dbReference type="Gene3D" id="3.60.15.10">
    <property type="entry name" value="Ribonuclease Z/Hydroxyacylglutathione hydrolase-like"/>
    <property type="match status" value="1"/>
</dbReference>
<dbReference type="GO" id="GO:0016020">
    <property type="term" value="C:membrane"/>
    <property type="evidence" value="ECO:0007669"/>
    <property type="project" value="UniProtKB-SubCell"/>
</dbReference>